<keyword evidence="2" id="KW-1185">Reference proteome</keyword>
<organism evidence="1 2">
    <name type="scientific">Rubroshorea leprosula</name>
    <dbReference type="NCBI Taxonomy" id="152421"/>
    <lineage>
        <taxon>Eukaryota</taxon>
        <taxon>Viridiplantae</taxon>
        <taxon>Streptophyta</taxon>
        <taxon>Embryophyta</taxon>
        <taxon>Tracheophyta</taxon>
        <taxon>Spermatophyta</taxon>
        <taxon>Magnoliopsida</taxon>
        <taxon>eudicotyledons</taxon>
        <taxon>Gunneridae</taxon>
        <taxon>Pentapetalae</taxon>
        <taxon>rosids</taxon>
        <taxon>malvids</taxon>
        <taxon>Malvales</taxon>
        <taxon>Dipterocarpaceae</taxon>
        <taxon>Rubroshorea</taxon>
    </lineage>
</organism>
<comment type="caution">
    <text evidence="1">The sequence shown here is derived from an EMBL/GenBank/DDBJ whole genome shotgun (WGS) entry which is preliminary data.</text>
</comment>
<accession>A0AAV5MRU9</accession>
<gene>
    <name evidence="1" type="ORF">SLEP1_g58863</name>
</gene>
<proteinExistence type="predicted"/>
<reference evidence="1 2" key="1">
    <citation type="journal article" date="2021" name="Commun. Biol.">
        <title>The genome of Shorea leprosula (Dipterocarpaceae) highlights the ecological relevance of drought in aseasonal tropical rainforests.</title>
        <authorList>
            <person name="Ng K.K.S."/>
            <person name="Kobayashi M.J."/>
            <person name="Fawcett J.A."/>
            <person name="Hatakeyama M."/>
            <person name="Paape T."/>
            <person name="Ng C.H."/>
            <person name="Ang C.C."/>
            <person name="Tnah L.H."/>
            <person name="Lee C.T."/>
            <person name="Nishiyama T."/>
            <person name="Sese J."/>
            <person name="O'Brien M.J."/>
            <person name="Copetti D."/>
            <person name="Mohd Noor M.I."/>
            <person name="Ong R.C."/>
            <person name="Putra M."/>
            <person name="Sireger I.Z."/>
            <person name="Indrioko S."/>
            <person name="Kosugi Y."/>
            <person name="Izuno A."/>
            <person name="Isagi Y."/>
            <person name="Lee S.L."/>
            <person name="Shimizu K.K."/>
        </authorList>
    </citation>
    <scope>NUCLEOTIDE SEQUENCE [LARGE SCALE GENOMIC DNA]</scope>
    <source>
        <strain evidence="1">214</strain>
    </source>
</reference>
<sequence>MTLPREGFSFPLRLPSYLTTSLHSVGGSSFQVAGGEQGLLPIENQNTPIQLSLFPVSVSSLGSSRPGGLGRTIRLPLLLASDIPAPSLRASSIEGLDSFAICGSRLARDRARKLSLYLCLRQGRLVRDMIGYWRVPHIYPLRKAYAWKLVQNDIINCTIDHDKEYGLVPLKLWAGVSSFTSGKYRSSLLYKYLNDGKENASEGGSFVGDWCGNIFIRRKAYVKIVCNSYSWYSRCINPISTRRGLPFRVYAVIGDREKELNYTTLPTLTSLLTNQAKESFLISTLGGSRITTNRRQGKGQARVENEWLRNRPVEKKSLLTSSLERTDWTDDHPSLKKGGGFKGEHTYYAARKLNLTSERDNL</sequence>
<dbReference type="Proteomes" id="UP001054252">
    <property type="component" value="Unassembled WGS sequence"/>
</dbReference>
<evidence type="ECO:0000313" key="1">
    <source>
        <dbReference type="EMBL" id="GKV52275.1"/>
    </source>
</evidence>
<evidence type="ECO:0000313" key="2">
    <source>
        <dbReference type="Proteomes" id="UP001054252"/>
    </source>
</evidence>
<protein>
    <submittedName>
        <fullName evidence="1">Uncharacterized protein</fullName>
    </submittedName>
</protein>
<dbReference type="EMBL" id="BPVZ01000651">
    <property type="protein sequence ID" value="GKV52275.1"/>
    <property type="molecule type" value="Genomic_DNA"/>
</dbReference>
<name>A0AAV5MRU9_9ROSI</name>
<dbReference type="AlphaFoldDB" id="A0AAV5MRU9"/>